<sequence length="185" mass="21453">MELFIETSLSSLFLSVAKNKKILDYIEIKNLVKKTDVIIQEINKLLNRNNLTLQDIKVIKTTIGPGSFSGARIGFLWGRTIAQLSHIKLYICETYALLHCQNKLLKKNISTIRIKANKYSSYEINFKKNNVLSSSIVENVEQNDELDYDFFVQNYDKFNKCFRLVESFLDIELCYMHEPQIGGIQ</sequence>
<dbReference type="AlphaFoldDB" id="A0A2Z4LME5"/>
<name>A0A2Z4LME5_9BACT</name>
<organism evidence="1 2">
    <name type="scientific">Metamycoplasma cloacale</name>
    <dbReference type="NCBI Taxonomy" id="92401"/>
    <lineage>
        <taxon>Bacteria</taxon>
        <taxon>Bacillati</taxon>
        <taxon>Mycoplasmatota</taxon>
        <taxon>Mycoplasmoidales</taxon>
        <taxon>Metamycoplasmataceae</taxon>
        <taxon>Metamycoplasma</taxon>
    </lineage>
</organism>
<keyword evidence="2" id="KW-1185">Reference proteome</keyword>
<dbReference type="Pfam" id="PF00814">
    <property type="entry name" value="TsaD"/>
    <property type="match status" value="1"/>
</dbReference>
<dbReference type="Gene3D" id="3.30.420.40">
    <property type="match status" value="1"/>
</dbReference>
<accession>A0A2Z4LME5</accession>
<dbReference type="SUPFAM" id="SSF53067">
    <property type="entry name" value="Actin-like ATPase domain"/>
    <property type="match status" value="1"/>
</dbReference>
<dbReference type="EMBL" id="CP030103">
    <property type="protein sequence ID" value="AWX42955.1"/>
    <property type="molecule type" value="Genomic_DNA"/>
</dbReference>
<protein>
    <submittedName>
        <fullName evidence="1">Uncharacterized protein</fullName>
    </submittedName>
</protein>
<dbReference type="Gene3D" id="3.30.420.200">
    <property type="match status" value="1"/>
</dbReference>
<reference evidence="2" key="1">
    <citation type="submission" date="2018-06" db="EMBL/GenBank/DDBJ databases">
        <title>Complete genome sequences of Mycoplasma anatis, M. anseris and M. cloacale type strains.</title>
        <authorList>
            <person name="Grozner D."/>
            <person name="Forro B."/>
            <person name="Sulyok K.M."/>
            <person name="Marton S."/>
            <person name="Kreizinger Z."/>
            <person name="Banyai K."/>
            <person name="Gyuranecz M."/>
        </authorList>
    </citation>
    <scope>NUCLEOTIDE SEQUENCE [LARGE SCALE GENOMIC DNA]</scope>
    <source>
        <strain evidence="2">NCTC 10199</strain>
    </source>
</reference>
<dbReference type="KEGG" id="mclo:DK849_02700"/>
<dbReference type="InterPro" id="IPR000905">
    <property type="entry name" value="Gcp-like_dom"/>
</dbReference>
<evidence type="ECO:0000313" key="1">
    <source>
        <dbReference type="EMBL" id="AWX42955.1"/>
    </source>
</evidence>
<dbReference type="InterPro" id="IPR043129">
    <property type="entry name" value="ATPase_NBD"/>
</dbReference>
<dbReference type="RefSeq" id="WP_029330137.1">
    <property type="nucleotide sequence ID" value="NZ_CP030103.1"/>
</dbReference>
<dbReference type="OrthoDB" id="9784166at2"/>
<gene>
    <name evidence="1" type="ORF">DK849_02700</name>
</gene>
<proteinExistence type="predicted"/>
<dbReference type="Proteomes" id="UP000249865">
    <property type="component" value="Chromosome"/>
</dbReference>
<evidence type="ECO:0000313" key="2">
    <source>
        <dbReference type="Proteomes" id="UP000249865"/>
    </source>
</evidence>